<dbReference type="Pfam" id="PF00532">
    <property type="entry name" value="Peripla_BP_1"/>
    <property type="match status" value="1"/>
</dbReference>
<dbReference type="CDD" id="cd01392">
    <property type="entry name" value="HTH_LacI"/>
    <property type="match status" value="1"/>
</dbReference>
<dbReference type="GO" id="GO:0003700">
    <property type="term" value="F:DNA-binding transcription factor activity"/>
    <property type="evidence" value="ECO:0007669"/>
    <property type="project" value="TreeGrafter"/>
</dbReference>
<name>A0A449A8K6_9BACT</name>
<dbReference type="PROSITE" id="PS50932">
    <property type="entry name" value="HTH_LACI_2"/>
    <property type="match status" value="1"/>
</dbReference>
<evidence type="ECO:0000256" key="1">
    <source>
        <dbReference type="ARBA" id="ARBA00023015"/>
    </source>
</evidence>
<dbReference type="PANTHER" id="PTHR30146">
    <property type="entry name" value="LACI-RELATED TRANSCRIPTIONAL REPRESSOR"/>
    <property type="match status" value="1"/>
</dbReference>
<proteinExistence type="predicted"/>
<dbReference type="EMBL" id="LR214970">
    <property type="protein sequence ID" value="VEU60554.1"/>
    <property type="molecule type" value="Genomic_DNA"/>
</dbReference>
<evidence type="ECO:0000256" key="3">
    <source>
        <dbReference type="ARBA" id="ARBA00023163"/>
    </source>
</evidence>
<dbReference type="PANTHER" id="PTHR30146:SF109">
    <property type="entry name" value="HTH-TYPE TRANSCRIPTIONAL REGULATOR GALS"/>
    <property type="match status" value="1"/>
</dbReference>
<dbReference type="SUPFAM" id="SSF47413">
    <property type="entry name" value="lambda repressor-like DNA-binding domains"/>
    <property type="match status" value="1"/>
</dbReference>
<dbReference type="SMART" id="SM00354">
    <property type="entry name" value="HTH_LACI"/>
    <property type="match status" value="1"/>
</dbReference>
<dbReference type="InterPro" id="IPR010982">
    <property type="entry name" value="Lambda_DNA-bd_dom_sf"/>
</dbReference>
<dbReference type="InterPro" id="IPR028082">
    <property type="entry name" value="Peripla_BP_I"/>
</dbReference>
<reference evidence="5 6" key="1">
    <citation type="submission" date="2019-01" db="EMBL/GenBank/DDBJ databases">
        <authorList>
            <consortium name="Pathogen Informatics"/>
        </authorList>
    </citation>
    <scope>NUCLEOTIDE SEQUENCE [LARGE SCALE GENOMIC DNA]</scope>
    <source>
        <strain evidence="5 6">NCTC10122</strain>
    </source>
</reference>
<dbReference type="GO" id="GO:0000976">
    <property type="term" value="F:transcription cis-regulatory region binding"/>
    <property type="evidence" value="ECO:0007669"/>
    <property type="project" value="TreeGrafter"/>
</dbReference>
<dbReference type="RefSeq" id="WP_004420222.1">
    <property type="nucleotide sequence ID" value="NZ_LR214970.1"/>
</dbReference>
<dbReference type="InterPro" id="IPR001761">
    <property type="entry name" value="Peripla_BP/Lac1_sug-bd_dom"/>
</dbReference>
<gene>
    <name evidence="5" type="primary">lacI</name>
    <name evidence="5" type="ORF">NCTC10122_00148</name>
</gene>
<organism evidence="5 6">
    <name type="scientific">Mycoplasmopsis bovigenitalium</name>
    <dbReference type="NCBI Taxonomy" id="2112"/>
    <lineage>
        <taxon>Bacteria</taxon>
        <taxon>Bacillati</taxon>
        <taxon>Mycoplasmatota</taxon>
        <taxon>Mycoplasmoidales</taxon>
        <taxon>Metamycoplasmataceae</taxon>
        <taxon>Mycoplasmopsis</taxon>
    </lineage>
</organism>
<keyword evidence="1" id="KW-0805">Transcription regulation</keyword>
<dbReference type="Pfam" id="PF00356">
    <property type="entry name" value="LacI"/>
    <property type="match status" value="1"/>
</dbReference>
<evidence type="ECO:0000259" key="4">
    <source>
        <dbReference type="PROSITE" id="PS50932"/>
    </source>
</evidence>
<sequence length="328" mass="38761">MRSFSYKDISRLAKVSISTVSRYYNNGYVSKRTREKIEKVVKDHDYYPNNGARLIKGRSRSIFTILPDFYEGSFNHIVTGIEHAAKLHNKKVFITHTSVEQDQYIETIKYCLAWKPSAMVFFLPKIDNEKIIHFIKHHVSESIPIIYGEQAESINWIDVDVENSFYSVTKSFSEYIEENQKIVYADDSKLSPRQKQLRYWGFKKACDKLNIEYERYEVNNKNNQEVQKFQKYLQDKDLVNVVCSTHETFINLVSSNDTQLRLTDIGTQSIYDTQKKYKAKIFIDYHKIGEQIEKTVHEISQKKESETYDKNNKQYSQIIFRPSILTQK</sequence>
<protein>
    <submittedName>
        <fullName evidence="5">LacI family transcriptional regulator</fullName>
    </submittedName>
</protein>
<accession>A0A449A8K6</accession>
<dbReference type="SUPFAM" id="SSF53822">
    <property type="entry name" value="Periplasmic binding protein-like I"/>
    <property type="match status" value="1"/>
</dbReference>
<dbReference type="Gene3D" id="3.40.50.2300">
    <property type="match status" value="2"/>
</dbReference>
<dbReference type="Proteomes" id="UP000290942">
    <property type="component" value="Chromosome"/>
</dbReference>
<evidence type="ECO:0000256" key="2">
    <source>
        <dbReference type="ARBA" id="ARBA00023125"/>
    </source>
</evidence>
<dbReference type="AlphaFoldDB" id="A0A449A8K6"/>
<keyword evidence="3" id="KW-0804">Transcription</keyword>
<evidence type="ECO:0000313" key="6">
    <source>
        <dbReference type="Proteomes" id="UP000290942"/>
    </source>
</evidence>
<dbReference type="Gene3D" id="1.10.260.40">
    <property type="entry name" value="lambda repressor-like DNA-binding domains"/>
    <property type="match status" value="1"/>
</dbReference>
<dbReference type="InterPro" id="IPR000843">
    <property type="entry name" value="HTH_LacI"/>
</dbReference>
<keyword evidence="2" id="KW-0238">DNA-binding</keyword>
<evidence type="ECO:0000313" key="5">
    <source>
        <dbReference type="EMBL" id="VEU60554.1"/>
    </source>
</evidence>
<feature type="domain" description="HTH lacI-type" evidence="4">
    <location>
        <begin position="7"/>
        <end position="57"/>
    </location>
</feature>